<evidence type="ECO:0000256" key="1">
    <source>
        <dbReference type="SAM" id="Phobius"/>
    </source>
</evidence>
<dbReference type="EMBL" id="CP001584">
    <property type="protein sequence ID" value="ADE29893.1"/>
    <property type="molecule type" value="Genomic_DNA"/>
</dbReference>
<evidence type="ECO:0000313" key="2">
    <source>
        <dbReference type="EMBL" id="ADE29893.1"/>
    </source>
</evidence>
<evidence type="ECO:0000313" key="3">
    <source>
        <dbReference type="Proteomes" id="UP000006931"/>
    </source>
</evidence>
<protein>
    <submittedName>
        <fullName evidence="2">Uncharacterized protein</fullName>
    </submittedName>
</protein>
<keyword evidence="1" id="KW-0472">Membrane</keyword>
<name>D5AWV4_RICPP</name>
<keyword evidence="1" id="KW-0812">Transmembrane</keyword>
<accession>D5AWV4</accession>
<proteinExistence type="predicted"/>
<dbReference type="Proteomes" id="UP000006931">
    <property type="component" value="Chromosome"/>
</dbReference>
<sequence>MLLNLLNLSVSISISISISIRVTSVSICLYNYNMIIKGIKEMTHTKIILRYLSISFLFLI</sequence>
<organism evidence="2 3">
    <name type="scientific">Rickettsia prowazekii (strain Rp22)</name>
    <dbReference type="NCBI Taxonomy" id="449216"/>
    <lineage>
        <taxon>Bacteria</taxon>
        <taxon>Pseudomonadati</taxon>
        <taxon>Pseudomonadota</taxon>
        <taxon>Alphaproteobacteria</taxon>
        <taxon>Rickettsiales</taxon>
        <taxon>Rickettsiaceae</taxon>
        <taxon>Rickettsieae</taxon>
        <taxon>Rickettsia</taxon>
        <taxon>typhus group</taxon>
    </lineage>
</organism>
<dbReference type="KEGG" id="rpq:rpr22_0390"/>
<gene>
    <name evidence="2" type="ORF">rpr22_0390</name>
</gene>
<feature type="transmembrane region" description="Helical" evidence="1">
    <location>
        <begin position="12"/>
        <end position="32"/>
    </location>
</feature>
<dbReference type="AlphaFoldDB" id="D5AWV4"/>
<keyword evidence="1" id="KW-1133">Transmembrane helix</keyword>
<dbReference type="HOGENOM" id="CLU_2938828_0_0_5"/>
<reference evidence="2 3" key="1">
    <citation type="journal article" date="2010" name="Genome Res.">
        <title>Genomic, proteomic, and transcriptomic analysis of virulent and avirulent Rickettsia prowazekii reveals its adaptive mutation capabilities.</title>
        <authorList>
            <person name="Bechah Y."/>
            <person name="El Karkouri K."/>
            <person name="Mediannikov O."/>
            <person name="Leroy Q."/>
            <person name="Pelletier N."/>
            <person name="Robert C."/>
            <person name="Medigue C."/>
            <person name="Mege J.L."/>
            <person name="Raoult D."/>
        </authorList>
    </citation>
    <scope>NUCLEOTIDE SEQUENCE [LARGE SCALE GENOMIC DNA]</scope>
    <source>
        <strain evidence="2 3">Rp22</strain>
    </source>
</reference>